<dbReference type="EMBL" id="CP036276">
    <property type="protein sequence ID" value="QDU42316.1"/>
    <property type="molecule type" value="Genomic_DNA"/>
</dbReference>
<evidence type="ECO:0000256" key="2">
    <source>
        <dbReference type="RuleBase" id="RU004508"/>
    </source>
</evidence>
<gene>
    <name evidence="3" type="primary">stsC</name>
    <name evidence="3" type="ORF">Mal52_07720</name>
</gene>
<dbReference type="InterPro" id="IPR015421">
    <property type="entry name" value="PyrdxlP-dep_Trfase_major"/>
</dbReference>
<reference evidence="3 4" key="1">
    <citation type="submission" date="2019-02" db="EMBL/GenBank/DDBJ databases">
        <title>Deep-cultivation of Planctomycetes and their phenomic and genomic characterization uncovers novel biology.</title>
        <authorList>
            <person name="Wiegand S."/>
            <person name="Jogler M."/>
            <person name="Boedeker C."/>
            <person name="Pinto D."/>
            <person name="Vollmers J."/>
            <person name="Rivas-Marin E."/>
            <person name="Kohn T."/>
            <person name="Peeters S.H."/>
            <person name="Heuer A."/>
            <person name="Rast P."/>
            <person name="Oberbeckmann S."/>
            <person name="Bunk B."/>
            <person name="Jeske O."/>
            <person name="Meyerdierks A."/>
            <person name="Storesund J.E."/>
            <person name="Kallscheuer N."/>
            <person name="Luecker S."/>
            <person name="Lage O.M."/>
            <person name="Pohl T."/>
            <person name="Merkel B.J."/>
            <person name="Hornburger P."/>
            <person name="Mueller R.-W."/>
            <person name="Bruemmer F."/>
            <person name="Labrenz M."/>
            <person name="Spormann A.M."/>
            <person name="Op den Camp H."/>
            <person name="Overmann J."/>
            <person name="Amann R."/>
            <person name="Jetten M.S.M."/>
            <person name="Mascher T."/>
            <person name="Medema M.H."/>
            <person name="Devos D.P."/>
            <person name="Kaster A.-K."/>
            <person name="Ovreas L."/>
            <person name="Rohde M."/>
            <person name="Galperin M.Y."/>
            <person name="Jogler C."/>
        </authorList>
    </citation>
    <scope>NUCLEOTIDE SEQUENCE [LARGE SCALE GENOMIC DNA]</scope>
    <source>
        <strain evidence="3 4">Mal52</strain>
    </source>
</reference>
<dbReference type="Gene3D" id="3.90.1150.10">
    <property type="entry name" value="Aspartate Aminotransferase, domain 1"/>
    <property type="match status" value="1"/>
</dbReference>
<dbReference type="EC" id="2.6.1.50" evidence="3"/>
<dbReference type="GO" id="GO:0000271">
    <property type="term" value="P:polysaccharide biosynthetic process"/>
    <property type="evidence" value="ECO:0007669"/>
    <property type="project" value="TreeGrafter"/>
</dbReference>
<name>A0A517ZIM2_9PLAN</name>
<dbReference type="Pfam" id="PF01041">
    <property type="entry name" value="DegT_DnrJ_EryC1"/>
    <property type="match status" value="1"/>
</dbReference>
<dbReference type="Gene3D" id="3.40.640.10">
    <property type="entry name" value="Type I PLP-dependent aspartate aminotransferase-like (Major domain)"/>
    <property type="match status" value="1"/>
</dbReference>
<evidence type="ECO:0000256" key="1">
    <source>
        <dbReference type="ARBA" id="ARBA00037999"/>
    </source>
</evidence>
<evidence type="ECO:0000313" key="4">
    <source>
        <dbReference type="Proteomes" id="UP000319383"/>
    </source>
</evidence>
<evidence type="ECO:0000313" key="3">
    <source>
        <dbReference type="EMBL" id="QDU42316.1"/>
    </source>
</evidence>
<keyword evidence="2" id="KW-0663">Pyridoxal phosphate</keyword>
<protein>
    <submittedName>
        <fullName evidence="3">L-glutamine:scyllo-inosose aminotransferase</fullName>
        <ecNumber evidence="3">2.6.1.50</ecNumber>
    </submittedName>
</protein>
<dbReference type="PANTHER" id="PTHR30244">
    <property type="entry name" value="TRANSAMINASE"/>
    <property type="match status" value="1"/>
</dbReference>
<dbReference type="CDD" id="cd00616">
    <property type="entry name" value="AHBA_syn"/>
    <property type="match status" value="1"/>
</dbReference>
<keyword evidence="3" id="KW-0808">Transferase</keyword>
<organism evidence="3 4">
    <name type="scientific">Symmachiella dynata</name>
    <dbReference type="NCBI Taxonomy" id="2527995"/>
    <lineage>
        <taxon>Bacteria</taxon>
        <taxon>Pseudomonadati</taxon>
        <taxon>Planctomycetota</taxon>
        <taxon>Planctomycetia</taxon>
        <taxon>Planctomycetales</taxon>
        <taxon>Planctomycetaceae</taxon>
        <taxon>Symmachiella</taxon>
    </lineage>
</organism>
<proteinExistence type="inferred from homology"/>
<dbReference type="Proteomes" id="UP000319383">
    <property type="component" value="Chromosome"/>
</dbReference>
<dbReference type="KEGG" id="sdyn:Mal52_07720"/>
<dbReference type="GO" id="GO:0030170">
    <property type="term" value="F:pyridoxal phosphate binding"/>
    <property type="evidence" value="ECO:0007669"/>
    <property type="project" value="TreeGrafter"/>
</dbReference>
<dbReference type="InterPro" id="IPR015422">
    <property type="entry name" value="PyrdxlP-dep_Trfase_small"/>
</dbReference>
<dbReference type="InterPro" id="IPR000653">
    <property type="entry name" value="DegT/StrS_aminotransferase"/>
</dbReference>
<sequence>MSELALLGGPKTVQIPEPKWPMWNDEDRQAVNGVLESGNWWMYAVGDAELGGAEDKPQRSQVAQFEEEFAALHKVKHAFAVTSGSTALDICMRAIDLKPGDEVITTPYTFIASATCILNAGALPVFVDIDPDTFNIDPNRIEEAITDRTRAILPVYFAGEIADIEAILNIAQRHNLKVIEDSAQAPGVALEGDRYAGSFGEAGIFSFQASKTLNSGEGGIITTNSDEMAEIVWSLRHVGRTKESLWYEHHRIGWNARMTEFCAALLRTQLKKLPAQNSQRMATVERFFERIAGVEGFVPAKLHPKETHRGHYLVLFHYDAAAWDGLPREKFLEAINAEGVGAIAGYTFPTFDNPLFQKTDFCSPASVYMVGRDAPVDYRTFTEKCPVAIRACETEAVWMMHTPFLGTDAYIDQLADAVVKVRENYRDLL</sequence>
<keyword evidence="4" id="KW-1185">Reference proteome</keyword>
<dbReference type="PANTHER" id="PTHR30244:SF34">
    <property type="entry name" value="DTDP-4-AMINO-4,6-DIDEOXYGALACTOSE TRANSAMINASE"/>
    <property type="match status" value="1"/>
</dbReference>
<dbReference type="AlphaFoldDB" id="A0A517ZIM2"/>
<dbReference type="InterPro" id="IPR015424">
    <property type="entry name" value="PyrdxlP-dep_Trfase"/>
</dbReference>
<comment type="similarity">
    <text evidence="1 2">Belongs to the DegT/DnrJ/EryC1 family.</text>
</comment>
<dbReference type="RefSeq" id="WP_145374380.1">
    <property type="nucleotide sequence ID" value="NZ_CP036276.1"/>
</dbReference>
<dbReference type="GO" id="GO:0047310">
    <property type="term" value="F:glutamine-scyllo-inositol transaminase activity"/>
    <property type="evidence" value="ECO:0007669"/>
    <property type="project" value="UniProtKB-EC"/>
</dbReference>
<accession>A0A517ZIM2</accession>
<dbReference type="SUPFAM" id="SSF53383">
    <property type="entry name" value="PLP-dependent transferases"/>
    <property type="match status" value="1"/>
</dbReference>
<keyword evidence="3" id="KW-0032">Aminotransferase</keyword>